<evidence type="ECO:0000313" key="1">
    <source>
        <dbReference type="EMBL" id="QCD93241.1"/>
    </source>
</evidence>
<name>A0A4D6LY07_VIGUN</name>
<sequence>MFGSATRFLYRNVKEYGFVQTCRECGATLRVLGSVWKGLKDLKATRCLEFKGYCARITSLLSFLLLPSTQHSTREFLSPTPSGREIIFYSE</sequence>
<dbReference type="AlphaFoldDB" id="A0A4D6LY07"/>
<dbReference type="Proteomes" id="UP000501690">
    <property type="component" value="Linkage Group LG5"/>
</dbReference>
<organism evidence="1 2">
    <name type="scientific">Vigna unguiculata</name>
    <name type="common">Cowpea</name>
    <dbReference type="NCBI Taxonomy" id="3917"/>
    <lineage>
        <taxon>Eukaryota</taxon>
        <taxon>Viridiplantae</taxon>
        <taxon>Streptophyta</taxon>
        <taxon>Embryophyta</taxon>
        <taxon>Tracheophyta</taxon>
        <taxon>Spermatophyta</taxon>
        <taxon>Magnoliopsida</taxon>
        <taxon>eudicotyledons</taxon>
        <taxon>Gunneridae</taxon>
        <taxon>Pentapetalae</taxon>
        <taxon>rosids</taxon>
        <taxon>fabids</taxon>
        <taxon>Fabales</taxon>
        <taxon>Fabaceae</taxon>
        <taxon>Papilionoideae</taxon>
        <taxon>50 kb inversion clade</taxon>
        <taxon>NPAAA clade</taxon>
        <taxon>indigoferoid/millettioid clade</taxon>
        <taxon>Phaseoleae</taxon>
        <taxon>Vigna</taxon>
    </lineage>
</organism>
<gene>
    <name evidence="1" type="ORF">DEO72_LG5g1313</name>
</gene>
<protein>
    <submittedName>
        <fullName evidence="1">Uncharacterized protein</fullName>
    </submittedName>
</protein>
<accession>A0A4D6LY07</accession>
<proteinExistence type="predicted"/>
<reference evidence="1 2" key="1">
    <citation type="submission" date="2019-04" db="EMBL/GenBank/DDBJ databases">
        <title>An improved genome assembly and genetic linkage map for asparagus bean, Vigna unguiculata ssp. sesquipedialis.</title>
        <authorList>
            <person name="Xia Q."/>
            <person name="Zhang R."/>
            <person name="Dong Y."/>
        </authorList>
    </citation>
    <scope>NUCLEOTIDE SEQUENCE [LARGE SCALE GENOMIC DNA]</scope>
    <source>
        <tissue evidence="1">Leaf</tissue>
    </source>
</reference>
<keyword evidence="2" id="KW-1185">Reference proteome</keyword>
<dbReference type="EMBL" id="CP039349">
    <property type="protein sequence ID" value="QCD93241.1"/>
    <property type="molecule type" value="Genomic_DNA"/>
</dbReference>
<evidence type="ECO:0000313" key="2">
    <source>
        <dbReference type="Proteomes" id="UP000501690"/>
    </source>
</evidence>